<dbReference type="InterPro" id="IPR018076">
    <property type="entry name" value="T2SS_GspF_dom"/>
</dbReference>
<feature type="transmembrane region" description="Helical" evidence="6">
    <location>
        <begin position="6"/>
        <end position="26"/>
    </location>
</feature>
<dbReference type="GO" id="GO:0005886">
    <property type="term" value="C:plasma membrane"/>
    <property type="evidence" value="ECO:0007669"/>
    <property type="project" value="UniProtKB-SubCell"/>
</dbReference>
<accession>A0A2U2BPG1</accession>
<dbReference type="AlphaFoldDB" id="A0A2U2BPG1"/>
<dbReference type="PANTHER" id="PTHR35007:SF2">
    <property type="entry name" value="PILUS ASSEMBLE PROTEIN"/>
    <property type="match status" value="1"/>
</dbReference>
<proteinExistence type="predicted"/>
<evidence type="ECO:0000256" key="2">
    <source>
        <dbReference type="ARBA" id="ARBA00022475"/>
    </source>
</evidence>
<feature type="transmembrane region" description="Helical" evidence="6">
    <location>
        <begin position="88"/>
        <end position="106"/>
    </location>
</feature>
<comment type="subcellular location">
    <subcellularLocation>
        <location evidence="1">Cell membrane</location>
        <topology evidence="1">Multi-pass membrane protein</topology>
    </subcellularLocation>
</comment>
<organism evidence="8 9">
    <name type="scientific">Alcaligenes faecalis</name>
    <dbReference type="NCBI Taxonomy" id="511"/>
    <lineage>
        <taxon>Bacteria</taxon>
        <taxon>Pseudomonadati</taxon>
        <taxon>Pseudomonadota</taxon>
        <taxon>Betaproteobacteria</taxon>
        <taxon>Burkholderiales</taxon>
        <taxon>Alcaligenaceae</taxon>
        <taxon>Alcaligenes</taxon>
    </lineage>
</organism>
<feature type="transmembrane region" description="Helical" evidence="6">
    <location>
        <begin position="255"/>
        <end position="280"/>
    </location>
</feature>
<dbReference type="STRING" id="511.UZ73_01150"/>
<feature type="domain" description="Type II secretion system protein GspF" evidence="7">
    <location>
        <begin position="149"/>
        <end position="275"/>
    </location>
</feature>
<evidence type="ECO:0000256" key="6">
    <source>
        <dbReference type="SAM" id="Phobius"/>
    </source>
</evidence>
<evidence type="ECO:0000259" key="7">
    <source>
        <dbReference type="Pfam" id="PF00482"/>
    </source>
</evidence>
<evidence type="ECO:0000256" key="3">
    <source>
        <dbReference type="ARBA" id="ARBA00022692"/>
    </source>
</evidence>
<keyword evidence="5 6" id="KW-0472">Membrane</keyword>
<keyword evidence="2" id="KW-1003">Cell membrane</keyword>
<name>A0A2U2BPG1_ALCFA</name>
<evidence type="ECO:0000313" key="9">
    <source>
        <dbReference type="Proteomes" id="UP000245216"/>
    </source>
</evidence>
<evidence type="ECO:0000256" key="5">
    <source>
        <dbReference type="ARBA" id="ARBA00023136"/>
    </source>
</evidence>
<sequence length="288" mass="31852">MSMFALIWMLSALSAALFLIAFLWAWRGRYLLLLQGGSSLGQAAWQAWEAPFSRVLNLCLSLPFVHEWPERLWGSYAKEVRGFLSKRVALTALLISLVSAFLLTQGTSLMELAGLALIGFFLSVLQAISQGRKLQRQHHSRCRRDLPFFLDLLVLAVESGLGLQQAWARATQALPQGSLLISLNKVQGEVRAGRRLPQAMRNVALSFRQAELEELALSLELAQDTGLSLALLLRAQAEKLRSHLHLEAEQRALKLPVYLLAPLVVCIFPCTFLVIAMSLLGPWLAGGG</sequence>
<protein>
    <submittedName>
        <fullName evidence="8">Type II secretion system protein F</fullName>
    </submittedName>
</protein>
<feature type="transmembrane region" description="Helical" evidence="6">
    <location>
        <begin position="112"/>
        <end position="128"/>
    </location>
</feature>
<keyword evidence="4 6" id="KW-1133">Transmembrane helix</keyword>
<evidence type="ECO:0000256" key="4">
    <source>
        <dbReference type="ARBA" id="ARBA00022989"/>
    </source>
</evidence>
<dbReference type="PANTHER" id="PTHR35007">
    <property type="entry name" value="INTEGRAL MEMBRANE PROTEIN-RELATED"/>
    <property type="match status" value="1"/>
</dbReference>
<reference evidence="8 9" key="1">
    <citation type="submission" date="2018-05" db="EMBL/GenBank/DDBJ databases">
        <title>Genome Sequence of an Efficient Indole-Degrading Bacterium, Alcaligenes sp.YBY.</title>
        <authorList>
            <person name="Yang B."/>
        </authorList>
    </citation>
    <scope>NUCLEOTIDE SEQUENCE [LARGE SCALE GENOMIC DNA]</scope>
    <source>
        <strain evidence="8 9">YBY</strain>
    </source>
</reference>
<evidence type="ECO:0000256" key="1">
    <source>
        <dbReference type="ARBA" id="ARBA00004651"/>
    </source>
</evidence>
<comment type="caution">
    <text evidence="8">The sequence shown here is derived from an EMBL/GenBank/DDBJ whole genome shotgun (WGS) entry which is preliminary data.</text>
</comment>
<gene>
    <name evidence="8" type="ORF">DF183_03950</name>
</gene>
<dbReference type="Proteomes" id="UP000245216">
    <property type="component" value="Unassembled WGS sequence"/>
</dbReference>
<keyword evidence="3 6" id="KW-0812">Transmembrane</keyword>
<evidence type="ECO:0000313" key="8">
    <source>
        <dbReference type="EMBL" id="PWE15889.1"/>
    </source>
</evidence>
<dbReference type="EMBL" id="QEXO01000001">
    <property type="protein sequence ID" value="PWE15889.1"/>
    <property type="molecule type" value="Genomic_DNA"/>
</dbReference>
<dbReference type="Pfam" id="PF00482">
    <property type="entry name" value="T2SSF"/>
    <property type="match status" value="1"/>
</dbReference>
<reference evidence="8 9" key="2">
    <citation type="submission" date="2018-05" db="EMBL/GenBank/DDBJ databases">
        <authorList>
            <person name="Lanie J.A."/>
            <person name="Ng W.-L."/>
            <person name="Kazmierczak K.M."/>
            <person name="Andrzejewski T.M."/>
            <person name="Davidsen T.M."/>
            <person name="Wayne K.J."/>
            <person name="Tettelin H."/>
            <person name="Glass J.I."/>
            <person name="Rusch D."/>
            <person name="Podicherti R."/>
            <person name="Tsui H.-C.T."/>
            <person name="Winkler M.E."/>
        </authorList>
    </citation>
    <scope>NUCLEOTIDE SEQUENCE [LARGE SCALE GENOMIC DNA]</scope>
    <source>
        <strain evidence="8 9">YBY</strain>
    </source>
</reference>